<evidence type="ECO:0000256" key="3">
    <source>
        <dbReference type="ARBA" id="ARBA00022475"/>
    </source>
</evidence>
<dbReference type="InterPro" id="IPR051199">
    <property type="entry name" value="LPS_LOS_Heptosyltrfase"/>
</dbReference>
<dbReference type="SUPFAM" id="SSF53756">
    <property type="entry name" value="UDP-Glycosyltransferase/glycogen phosphorylase"/>
    <property type="match status" value="1"/>
</dbReference>
<reference evidence="14" key="1">
    <citation type="submission" date="2021-10" db="EMBL/GenBank/DDBJ databases">
        <title>The complete genome sequence of Leeia sp. TBRC 13508.</title>
        <authorList>
            <person name="Charoenyingcharoen P."/>
            <person name="Yukphan P."/>
        </authorList>
    </citation>
    <scope>NUCLEOTIDE SEQUENCE</scope>
    <source>
        <strain evidence="14">TBRC 13508</strain>
    </source>
</reference>
<sequence>MPKFLIVRMSSMGDLIHTLPVITDIREHFPDAQIDWVAEEAYVELPRLHPGVNHVISIALRRWRKQLWKKSIRQEMRAFLQRLEQDRYDAIIDPQGLLKSVWVCKRARGPSCAFDKTNIRDKFALPFYDKTFAIPKTDHVITKNRKLAGLALGYTPSEAIHYGIRNVSHALDWLPKTAFACLLVNTARAAKEWETRRWVELGNKLHQEGIHSVLTWGSATEKARAEEIAKQIPNCTIAPKLSLMDATSMLSNSMITIGVDTGFTHIANAVETPTIAIFCDSDPNHAGVIGDQYVANLGGIQVQPSVDEVWQHVANALHLSSKSQ</sequence>
<organism evidence="14 15">
    <name type="scientific">Leeia speluncae</name>
    <dbReference type="NCBI Taxonomy" id="2884804"/>
    <lineage>
        <taxon>Bacteria</taxon>
        <taxon>Pseudomonadati</taxon>
        <taxon>Pseudomonadota</taxon>
        <taxon>Betaproteobacteria</taxon>
        <taxon>Neisseriales</taxon>
        <taxon>Leeiaceae</taxon>
        <taxon>Leeia</taxon>
    </lineage>
</organism>
<gene>
    <name evidence="14" type="primary">waaC</name>
    <name evidence="14" type="ORF">LIN78_03380</name>
</gene>
<dbReference type="InterPro" id="IPR002201">
    <property type="entry name" value="Glyco_trans_9"/>
</dbReference>
<evidence type="ECO:0000256" key="11">
    <source>
        <dbReference type="ARBA" id="ARBA00044190"/>
    </source>
</evidence>
<keyword evidence="15" id="KW-1185">Reference proteome</keyword>
<keyword evidence="3" id="KW-1003">Cell membrane</keyword>
<comment type="pathway">
    <text evidence="2">Bacterial outer membrane biogenesis; LPS core biosynthesis.</text>
</comment>
<evidence type="ECO:0000256" key="12">
    <source>
        <dbReference type="ARBA" id="ARBA00044330"/>
    </source>
</evidence>
<evidence type="ECO:0000313" key="15">
    <source>
        <dbReference type="Proteomes" id="UP001165395"/>
    </source>
</evidence>
<dbReference type="InterPro" id="IPR011908">
    <property type="entry name" value="LipoPS_heptosylTferase-I"/>
</dbReference>
<evidence type="ECO:0000256" key="8">
    <source>
        <dbReference type="ARBA" id="ARBA00023136"/>
    </source>
</evidence>
<keyword evidence="4" id="KW-0997">Cell inner membrane</keyword>
<evidence type="ECO:0000313" key="14">
    <source>
        <dbReference type="EMBL" id="MCB6182592.1"/>
    </source>
</evidence>
<dbReference type="PANTHER" id="PTHR30160:SF19">
    <property type="entry name" value="LIPOPOLYSACCHARIDE HEPTOSYLTRANSFERASE 1"/>
    <property type="match status" value="1"/>
</dbReference>
<dbReference type="NCBIfam" id="TIGR02193">
    <property type="entry name" value="heptsyl_trn_I"/>
    <property type="match status" value="1"/>
</dbReference>
<keyword evidence="5" id="KW-0328">Glycosyltransferase</keyword>
<dbReference type="RefSeq" id="WP_227178469.1">
    <property type="nucleotide sequence ID" value="NZ_JAJBZT010000002.1"/>
</dbReference>
<keyword evidence="6" id="KW-0808">Transferase</keyword>
<evidence type="ECO:0000256" key="4">
    <source>
        <dbReference type="ARBA" id="ARBA00022519"/>
    </source>
</evidence>
<evidence type="ECO:0000256" key="2">
    <source>
        <dbReference type="ARBA" id="ARBA00004713"/>
    </source>
</evidence>
<evidence type="ECO:0000256" key="13">
    <source>
        <dbReference type="ARBA" id="ARBA00049201"/>
    </source>
</evidence>
<dbReference type="EC" id="2.4.99.23" evidence="10"/>
<keyword evidence="8" id="KW-0472">Membrane</keyword>
<evidence type="ECO:0000256" key="5">
    <source>
        <dbReference type="ARBA" id="ARBA00022676"/>
    </source>
</evidence>
<dbReference type="Gene3D" id="3.40.50.2000">
    <property type="entry name" value="Glycogen Phosphorylase B"/>
    <property type="match status" value="2"/>
</dbReference>
<comment type="subcellular location">
    <subcellularLocation>
        <location evidence="1">Cell inner membrane</location>
        <topology evidence="1">Peripheral membrane protein</topology>
        <orientation evidence="1">Cytoplasmic side</orientation>
    </subcellularLocation>
</comment>
<dbReference type="Proteomes" id="UP001165395">
    <property type="component" value="Unassembled WGS sequence"/>
</dbReference>
<name>A0ABS8D359_9NEIS</name>
<proteinExistence type="inferred from homology"/>
<evidence type="ECO:0000256" key="6">
    <source>
        <dbReference type="ARBA" id="ARBA00022679"/>
    </source>
</evidence>
<dbReference type="CDD" id="cd03789">
    <property type="entry name" value="GT9_LPS_heptosyltransferase"/>
    <property type="match status" value="1"/>
</dbReference>
<evidence type="ECO:0000256" key="10">
    <source>
        <dbReference type="ARBA" id="ARBA00044041"/>
    </source>
</evidence>
<evidence type="ECO:0000256" key="7">
    <source>
        <dbReference type="ARBA" id="ARBA00022985"/>
    </source>
</evidence>
<protein>
    <recommendedName>
        <fullName evidence="11">Lipopolysaccharide heptosyltransferase 1</fullName>
        <ecNumber evidence="10">2.4.99.23</ecNumber>
    </recommendedName>
    <alternativeName>
        <fullName evidence="12">ADP-heptose:lipopolysaccharide heptosyltransferase I</fullName>
    </alternativeName>
</protein>
<comment type="caution">
    <text evidence="14">The sequence shown here is derived from an EMBL/GenBank/DDBJ whole genome shotgun (WGS) entry which is preliminary data.</text>
</comment>
<accession>A0ABS8D359</accession>
<evidence type="ECO:0000256" key="9">
    <source>
        <dbReference type="ARBA" id="ARBA00043995"/>
    </source>
</evidence>
<dbReference type="Pfam" id="PF01075">
    <property type="entry name" value="Glyco_transf_9"/>
    <property type="match status" value="1"/>
</dbReference>
<comment type="similarity">
    <text evidence="9">Belongs to the glycosyltransferase 9 family.</text>
</comment>
<dbReference type="EMBL" id="JAJBZT010000002">
    <property type="protein sequence ID" value="MCB6182592.1"/>
    <property type="molecule type" value="Genomic_DNA"/>
</dbReference>
<keyword evidence="7" id="KW-0448">Lipopolysaccharide biosynthesis</keyword>
<comment type="catalytic activity">
    <reaction evidence="13">
        <text>an alpha-Kdo-(2-&gt;4)-alpha-Kdo-(2-&gt;6)-lipid A + ADP-L-glycero-beta-D-manno-heptose = an L-alpha-D-Hep-(1-&gt;5)-[alpha-Kdo-(2-&gt;4)]-alpha-Kdo-(2-&gt;6)-lipid A + ADP + H(+)</text>
        <dbReference type="Rhea" id="RHEA:74067"/>
        <dbReference type="ChEBI" id="CHEBI:15378"/>
        <dbReference type="ChEBI" id="CHEBI:61506"/>
        <dbReference type="ChEBI" id="CHEBI:176431"/>
        <dbReference type="ChEBI" id="CHEBI:193068"/>
        <dbReference type="ChEBI" id="CHEBI:456216"/>
        <dbReference type="EC" id="2.4.99.23"/>
    </reaction>
</comment>
<dbReference type="PANTHER" id="PTHR30160">
    <property type="entry name" value="TETRAACYLDISACCHARIDE 4'-KINASE-RELATED"/>
    <property type="match status" value="1"/>
</dbReference>
<evidence type="ECO:0000256" key="1">
    <source>
        <dbReference type="ARBA" id="ARBA00004515"/>
    </source>
</evidence>